<dbReference type="InterPro" id="IPR036167">
    <property type="entry name" value="tRNA_intron_Endo_cat-like_sf"/>
</dbReference>
<dbReference type="PANTHER" id="PTHR13070">
    <property type="entry name" value="TRNA-SPLICING ENDONUCLEASE SUBUNIT SEN34-RELATED"/>
    <property type="match status" value="1"/>
</dbReference>
<organism evidence="9">
    <name type="scientific">Vanderwaltozyma polyspora (strain ATCC 22028 / DSM 70294 / BCRC 21397 / CBS 2163 / NBRC 10782 / NRRL Y-8283 / UCD 57-17)</name>
    <name type="common">Kluyveromyces polysporus</name>
    <dbReference type="NCBI Taxonomy" id="436907"/>
    <lineage>
        <taxon>Eukaryota</taxon>
        <taxon>Fungi</taxon>
        <taxon>Dikarya</taxon>
        <taxon>Ascomycota</taxon>
        <taxon>Saccharomycotina</taxon>
        <taxon>Saccharomycetes</taxon>
        <taxon>Saccharomycetales</taxon>
        <taxon>Saccharomycetaceae</taxon>
        <taxon>Vanderwaltozyma</taxon>
    </lineage>
</organism>
<dbReference type="RefSeq" id="XP_001645473.1">
    <property type="nucleotide sequence ID" value="XM_001645423.1"/>
</dbReference>
<dbReference type="GO" id="GO:0000379">
    <property type="term" value="P:tRNA-type intron splice site recognition and cleavage"/>
    <property type="evidence" value="ECO:0007669"/>
    <property type="project" value="UniProtKB-UniRule"/>
</dbReference>
<dbReference type="AlphaFoldDB" id="A7TJG5"/>
<accession>A7TJG5</accession>
<feature type="domain" description="tRNA intron endonuclease catalytic" evidence="6">
    <location>
        <begin position="145"/>
        <end position="215"/>
    </location>
</feature>
<dbReference type="Pfam" id="PF01974">
    <property type="entry name" value="tRNA_int_endo"/>
    <property type="match status" value="1"/>
</dbReference>
<dbReference type="GeneID" id="5545849"/>
<gene>
    <name evidence="8" type="ORF">Kpol_1061p40</name>
</gene>
<evidence type="ECO:0000256" key="3">
    <source>
        <dbReference type="ARBA" id="ARBA00023239"/>
    </source>
</evidence>
<dbReference type="OrthoDB" id="48041at2759"/>
<dbReference type="GO" id="GO:0003676">
    <property type="term" value="F:nucleic acid binding"/>
    <property type="evidence" value="ECO:0007669"/>
    <property type="project" value="InterPro"/>
</dbReference>
<dbReference type="Proteomes" id="UP000000267">
    <property type="component" value="Unassembled WGS sequence"/>
</dbReference>
<evidence type="ECO:0000256" key="4">
    <source>
        <dbReference type="PIRNR" id="PIRNR017250"/>
    </source>
</evidence>
<dbReference type="PhylomeDB" id="A7TJG5"/>
<dbReference type="STRING" id="436907.A7TJG5"/>
<dbReference type="EC" id="4.6.1.16" evidence="4"/>
<dbReference type="GO" id="GO:0000214">
    <property type="term" value="C:tRNA-intron endonuclease complex"/>
    <property type="evidence" value="ECO:0007669"/>
    <property type="project" value="UniProtKB-UniRule"/>
</dbReference>
<dbReference type="Pfam" id="PF26577">
    <property type="entry name" value="TSEN34_N"/>
    <property type="match status" value="1"/>
</dbReference>
<feature type="active site" evidence="5">
    <location>
        <position position="210"/>
    </location>
</feature>
<dbReference type="FunCoup" id="A7TJG5">
    <property type="interactions" value="155"/>
</dbReference>
<dbReference type="Gene3D" id="3.40.1350.10">
    <property type="match status" value="1"/>
</dbReference>
<dbReference type="InterPro" id="IPR059049">
    <property type="entry name" value="TSEN34_N"/>
</dbReference>
<protein>
    <recommendedName>
        <fullName evidence="4">tRNA-splicing endonuclease subunit Sen34</fullName>
        <ecNumber evidence="4">4.6.1.16</ecNumber>
    </recommendedName>
</protein>
<evidence type="ECO:0000259" key="6">
    <source>
        <dbReference type="Pfam" id="PF01974"/>
    </source>
</evidence>
<dbReference type="InterPro" id="IPR011856">
    <property type="entry name" value="tRNA_endonuc-like_dom_sf"/>
</dbReference>
<feature type="active site" evidence="5">
    <location>
        <position position="169"/>
    </location>
</feature>
<comment type="function">
    <text evidence="4">Constitutes one of the two catalytic subunit of the tRNA-splicing endonuclease complex, a complex responsible for identification and cleavage of the splice sites in pre-tRNA. It cleaves pre-tRNA at the 5'- and 3'-splice sites to release the intron. The products are an intron and two tRNA half-molecules bearing 2',3'-cyclic phosphate and 5'-OH termini. There are no conserved sequences at the splice sites, but the intron is invariably located at the same site in the gene, placing the splice sites an invariant distance from the constant structural features of the tRNA body.</text>
</comment>
<feature type="domain" description="TSEN34 N-terminal" evidence="7">
    <location>
        <begin position="15"/>
        <end position="72"/>
    </location>
</feature>
<evidence type="ECO:0000313" key="8">
    <source>
        <dbReference type="EMBL" id="EDO17615.1"/>
    </source>
</evidence>
<dbReference type="KEGG" id="vpo:Kpol_1061p40"/>
<dbReference type="OMA" id="RTFSLEW"/>
<dbReference type="PANTHER" id="PTHR13070:SF0">
    <property type="entry name" value="TRNA-SPLICING ENDONUCLEASE SUBUNIT SEN34"/>
    <property type="match status" value="1"/>
</dbReference>
<evidence type="ECO:0000256" key="2">
    <source>
        <dbReference type="ARBA" id="ARBA00022694"/>
    </source>
</evidence>
<feature type="active site" evidence="5">
    <location>
        <position position="177"/>
    </location>
</feature>
<evidence type="ECO:0000259" key="7">
    <source>
        <dbReference type="Pfam" id="PF26577"/>
    </source>
</evidence>
<dbReference type="PIRSF" id="PIRSF017250">
    <property type="entry name" value="tRNA_splic_SEN34"/>
    <property type="match status" value="1"/>
</dbReference>
<dbReference type="InterPro" id="IPR016690">
    <property type="entry name" value="TSEN34"/>
</dbReference>
<evidence type="ECO:0000313" key="9">
    <source>
        <dbReference type="Proteomes" id="UP000000267"/>
    </source>
</evidence>
<dbReference type="CDD" id="cd22363">
    <property type="entry name" value="tRNA-intron_lyase_C"/>
    <property type="match status" value="1"/>
</dbReference>
<keyword evidence="2 4" id="KW-0819">tRNA processing</keyword>
<keyword evidence="3 4" id="KW-0456">Lyase</keyword>
<dbReference type="InterPro" id="IPR006677">
    <property type="entry name" value="tRNA_intron_Endonuc_cat-like"/>
</dbReference>
<comment type="similarity">
    <text evidence="1 4">Belongs to the tRNA-intron endonuclease family.</text>
</comment>
<evidence type="ECO:0000256" key="1">
    <source>
        <dbReference type="ARBA" id="ARBA00008078"/>
    </source>
</evidence>
<dbReference type="eggNOG" id="KOG4133">
    <property type="taxonomic scope" value="Eukaryota"/>
</dbReference>
<sequence length="240" mass="27167">MVTIYITKFDNGTYSDPCVFNVADLITLREKFNIYGNLSGTLPINTQQNNFLYLPLKISLDQSIYLVKLHSVNLKIFNQSNDNTINLLSNSTLNDNPNANGNDDNIGFIVTNDTNPNNENNSSDDILINEWLQYHQDKTRFTFPLYKKLLSEHISVLPGSRFGCRYVGYPGDPLKYHSQYLIHTPIDYHKDKLDLLSLISTARLGTVVKKSQVISGCISNNGSDNEVEVKLFTLEWCGFG</sequence>
<reference evidence="8 9" key="1">
    <citation type="journal article" date="2007" name="Proc. Natl. Acad. Sci. U.S.A.">
        <title>Independent sorting-out of thousands of duplicated gene pairs in two yeast species descended from a whole-genome duplication.</title>
        <authorList>
            <person name="Scannell D.R."/>
            <person name="Frank A.C."/>
            <person name="Conant G.C."/>
            <person name="Byrne K.P."/>
            <person name="Woolfit M."/>
            <person name="Wolfe K.H."/>
        </authorList>
    </citation>
    <scope>NUCLEOTIDE SEQUENCE [LARGE SCALE GENOMIC DNA]</scope>
    <source>
        <strain evidence="9">ATCC 22028 / DSM 70294 / BCRC 21397 / CBS 2163 / NBRC 10782 / NRRL Y-8283 / UCD 57-17</strain>
    </source>
</reference>
<name>A7TJG5_VANPO</name>
<dbReference type="InParanoid" id="A7TJG5"/>
<dbReference type="EMBL" id="DS480401">
    <property type="protein sequence ID" value="EDO17615.1"/>
    <property type="molecule type" value="Genomic_DNA"/>
</dbReference>
<dbReference type="SUPFAM" id="SSF53032">
    <property type="entry name" value="tRNA-intron endonuclease catalytic domain-like"/>
    <property type="match status" value="1"/>
</dbReference>
<dbReference type="HOGENOM" id="CLU_049366_1_0_1"/>
<keyword evidence="9" id="KW-1185">Reference proteome</keyword>
<proteinExistence type="inferred from homology"/>
<dbReference type="GO" id="GO:0000213">
    <property type="term" value="F:tRNA-intron lyase activity"/>
    <property type="evidence" value="ECO:0007669"/>
    <property type="project" value="UniProtKB-UniRule"/>
</dbReference>
<evidence type="ECO:0000256" key="5">
    <source>
        <dbReference type="PIRSR" id="PIRSR017250-50"/>
    </source>
</evidence>